<dbReference type="EMBL" id="CP015163">
    <property type="protein sequence ID" value="AXB41518.1"/>
    <property type="molecule type" value="Genomic_DNA"/>
</dbReference>
<accession>A0A344L0E4</accession>
<evidence type="ECO:0000256" key="1">
    <source>
        <dbReference type="SAM" id="Phobius"/>
    </source>
</evidence>
<sequence>MSWPVRAEDLRPLTGRYPLRPPLLLVWLVAAVLHIAMGSLGVPVVLIALAACSGALFLPHVSSNFFWMFQSLHTVAMTLASVISRPIVLLLDVVR</sequence>
<organism evidence="2 3">
    <name type="scientific">Amycolatopsis albispora</name>
    <dbReference type="NCBI Taxonomy" id="1804986"/>
    <lineage>
        <taxon>Bacteria</taxon>
        <taxon>Bacillati</taxon>
        <taxon>Actinomycetota</taxon>
        <taxon>Actinomycetes</taxon>
        <taxon>Pseudonocardiales</taxon>
        <taxon>Pseudonocardiaceae</taxon>
        <taxon>Amycolatopsis</taxon>
    </lineage>
</organism>
<keyword evidence="1" id="KW-0472">Membrane</keyword>
<proteinExistence type="predicted"/>
<gene>
    <name evidence="2" type="ORF">A4R43_02435</name>
</gene>
<keyword evidence="3" id="KW-1185">Reference proteome</keyword>
<name>A0A344L0E4_9PSEU</name>
<feature type="transmembrane region" description="Helical" evidence="1">
    <location>
        <begin position="25"/>
        <end position="58"/>
    </location>
</feature>
<dbReference type="AlphaFoldDB" id="A0A344L0E4"/>
<feature type="transmembrane region" description="Helical" evidence="1">
    <location>
        <begin position="65"/>
        <end position="88"/>
    </location>
</feature>
<dbReference type="KEGG" id="aab:A4R43_02435"/>
<evidence type="ECO:0000313" key="3">
    <source>
        <dbReference type="Proteomes" id="UP000250434"/>
    </source>
</evidence>
<protein>
    <recommendedName>
        <fullName evidence="4">Histidine kinase</fullName>
    </recommendedName>
</protein>
<keyword evidence="1" id="KW-1133">Transmembrane helix</keyword>
<evidence type="ECO:0008006" key="4">
    <source>
        <dbReference type="Google" id="ProtNLM"/>
    </source>
</evidence>
<dbReference type="Proteomes" id="UP000250434">
    <property type="component" value="Chromosome"/>
</dbReference>
<evidence type="ECO:0000313" key="2">
    <source>
        <dbReference type="EMBL" id="AXB41518.1"/>
    </source>
</evidence>
<reference evidence="2 3" key="1">
    <citation type="submission" date="2016-04" db="EMBL/GenBank/DDBJ databases">
        <title>Complete genome sequence and analysis of deep-sea sediment isolate, Amycolatopsis sp. WP1.</title>
        <authorList>
            <person name="Wang H."/>
            <person name="Chen S."/>
            <person name="Wu Q."/>
        </authorList>
    </citation>
    <scope>NUCLEOTIDE SEQUENCE [LARGE SCALE GENOMIC DNA]</scope>
    <source>
        <strain evidence="2 3">WP1</strain>
    </source>
</reference>
<keyword evidence="1" id="KW-0812">Transmembrane</keyword>